<dbReference type="Proteomes" id="UP001321786">
    <property type="component" value="Chromosome"/>
</dbReference>
<organism evidence="5 6">
    <name type="scientific">Helicovermis profundi</name>
    <dbReference type="NCBI Taxonomy" id="3065157"/>
    <lineage>
        <taxon>Bacteria</taxon>
        <taxon>Bacillati</taxon>
        <taxon>Bacillota</taxon>
        <taxon>Clostridia</taxon>
        <taxon>Helicovermis</taxon>
    </lineage>
</organism>
<dbReference type="Pfam" id="PF13005">
    <property type="entry name" value="zf-IS66"/>
    <property type="match status" value="1"/>
</dbReference>
<dbReference type="Pfam" id="PF03050">
    <property type="entry name" value="DDE_Tnp_IS66"/>
    <property type="match status" value="1"/>
</dbReference>
<protein>
    <recommendedName>
        <fullName evidence="7">Transposase</fullName>
    </recommendedName>
</protein>
<feature type="domain" description="Transposase TnpC homeodomain" evidence="4">
    <location>
        <begin position="57"/>
        <end position="126"/>
    </location>
</feature>
<feature type="domain" description="Transposase IS66 central" evidence="2">
    <location>
        <begin position="199"/>
        <end position="318"/>
    </location>
</feature>
<dbReference type="EMBL" id="AP028654">
    <property type="protein sequence ID" value="BEP30335.1"/>
    <property type="molecule type" value="Genomic_DNA"/>
</dbReference>
<dbReference type="InterPro" id="IPR004291">
    <property type="entry name" value="Transposase_IS66_central"/>
</dbReference>
<feature type="domain" description="Transposase IS66 zinc-finger binding" evidence="3">
    <location>
        <begin position="134"/>
        <end position="178"/>
    </location>
</feature>
<sequence>MKTNKSKLKNNENTSEYNTNFFKEKSTFLENENNNLSKKVNILEEENEILEAKVKYYEEMLRLNASKKYGSSSEKINPEQISIFNEAEKLSQKESKEPVAEEIISKRKAARSKKRKTYDDLEVEKIYYTLSDEEKICPKCSNKLHEMKTEIRKEFKIIPAQVKIVHHVKQVYACRYCDNEGTSGTIIRAKMPNPILKGSMVSLSLLAFIINNKYSKALPLYRQEKEFNNFGIDISRQNMAKWIVSASNDHLKIFYDRLHEELLKEDIVHADETTLQVIDEKDSKKNYMWLYASAKLGKNQIYLYDYKASRANKHPKIFSIRVPGT</sequence>
<proteinExistence type="predicted"/>
<evidence type="ECO:0000259" key="3">
    <source>
        <dbReference type="Pfam" id="PF13005"/>
    </source>
</evidence>
<dbReference type="PANTHER" id="PTHR33678:SF2">
    <property type="match status" value="1"/>
</dbReference>
<dbReference type="RefSeq" id="WP_338535926.1">
    <property type="nucleotide sequence ID" value="NZ_AP028654.1"/>
</dbReference>
<accession>A0AAU9EZ06</accession>
<dbReference type="Pfam" id="PF13007">
    <property type="entry name" value="LZ_Tnp_IS66"/>
    <property type="match status" value="1"/>
</dbReference>
<evidence type="ECO:0000313" key="5">
    <source>
        <dbReference type="EMBL" id="BEP30335.1"/>
    </source>
</evidence>
<gene>
    <name evidence="5" type="ORF">HLPR_26660</name>
</gene>
<evidence type="ECO:0000259" key="2">
    <source>
        <dbReference type="Pfam" id="PF03050"/>
    </source>
</evidence>
<evidence type="ECO:0000313" key="6">
    <source>
        <dbReference type="Proteomes" id="UP001321786"/>
    </source>
</evidence>
<keyword evidence="6" id="KW-1185">Reference proteome</keyword>
<dbReference type="InterPro" id="IPR052344">
    <property type="entry name" value="Transposase-related"/>
</dbReference>
<dbReference type="KEGG" id="hprf:HLPR_26660"/>
<dbReference type="AlphaFoldDB" id="A0AAU9EZ06"/>
<reference evidence="5 6" key="1">
    <citation type="submission" date="2023-08" db="EMBL/GenBank/DDBJ databases">
        <title>Helicovermis profunda gen. nov., sp. nov., a novel mesophilic, fermentative bacterium within the Bacillota from a deep-sea hydrothermal vent chimney.</title>
        <authorList>
            <person name="Miyazaki U."/>
            <person name="Mizutani D."/>
            <person name="Hashimoto Y."/>
            <person name="Tame A."/>
            <person name="Sawayama S."/>
            <person name="Miyazaki J."/>
            <person name="Takai K."/>
            <person name="Nakagawa S."/>
        </authorList>
    </citation>
    <scope>NUCLEOTIDE SEQUENCE [LARGE SCALE GENOMIC DNA]</scope>
    <source>
        <strain evidence="5 6">S502</strain>
    </source>
</reference>
<evidence type="ECO:0000259" key="4">
    <source>
        <dbReference type="Pfam" id="PF13007"/>
    </source>
</evidence>
<evidence type="ECO:0000256" key="1">
    <source>
        <dbReference type="SAM" id="Coils"/>
    </source>
</evidence>
<feature type="coiled-coil region" evidence="1">
    <location>
        <begin position="26"/>
        <end position="60"/>
    </location>
</feature>
<evidence type="ECO:0008006" key="7">
    <source>
        <dbReference type="Google" id="ProtNLM"/>
    </source>
</evidence>
<name>A0AAU9EZ06_9FIRM</name>
<dbReference type="InterPro" id="IPR024463">
    <property type="entry name" value="Transposase_TnpC_homeodom"/>
</dbReference>
<dbReference type="PANTHER" id="PTHR33678">
    <property type="entry name" value="BLL1576 PROTEIN"/>
    <property type="match status" value="1"/>
</dbReference>
<dbReference type="InterPro" id="IPR024474">
    <property type="entry name" value="Znf_dom_IS66"/>
</dbReference>
<keyword evidence="1" id="KW-0175">Coiled coil</keyword>